<dbReference type="InterPro" id="IPR022412">
    <property type="entry name" value="Quinolinate_PRibosylTrfase_N"/>
</dbReference>
<evidence type="ECO:0000256" key="4">
    <source>
        <dbReference type="ARBA" id="ARBA00011944"/>
    </source>
</evidence>
<evidence type="ECO:0000256" key="7">
    <source>
        <dbReference type="ARBA" id="ARBA00022679"/>
    </source>
</evidence>
<dbReference type="GO" id="GO:0004514">
    <property type="term" value="F:nicotinate-nucleotide diphosphorylase (carboxylating) activity"/>
    <property type="evidence" value="ECO:0007669"/>
    <property type="project" value="UniProtKB-EC"/>
</dbReference>
<reference evidence="12 13" key="1">
    <citation type="submission" date="2023-09" db="EMBL/GenBank/DDBJ databases">
        <authorList>
            <person name="Rey-Velasco X."/>
        </authorList>
    </citation>
    <scope>NUCLEOTIDE SEQUENCE [LARGE SCALE GENOMIC DNA]</scope>
    <source>
        <strain evidence="12 13">P117</strain>
    </source>
</reference>
<keyword evidence="6 9" id="KW-0328">Glycosyltransferase</keyword>
<evidence type="ECO:0000256" key="8">
    <source>
        <dbReference type="ARBA" id="ARBA00033102"/>
    </source>
</evidence>
<evidence type="ECO:0000256" key="1">
    <source>
        <dbReference type="ARBA" id="ARBA00003237"/>
    </source>
</evidence>
<dbReference type="NCBIfam" id="TIGR00078">
    <property type="entry name" value="nadC"/>
    <property type="match status" value="1"/>
</dbReference>
<keyword evidence="13" id="KW-1185">Reference proteome</keyword>
<dbReference type="CDD" id="cd01572">
    <property type="entry name" value="QPRTase"/>
    <property type="match status" value="1"/>
</dbReference>
<proteinExistence type="inferred from homology"/>
<evidence type="ECO:0000259" key="11">
    <source>
        <dbReference type="Pfam" id="PF02749"/>
    </source>
</evidence>
<evidence type="ECO:0000256" key="2">
    <source>
        <dbReference type="ARBA" id="ARBA00004893"/>
    </source>
</evidence>
<dbReference type="InterPro" id="IPR037128">
    <property type="entry name" value="Quinolinate_PRibosylTase_N_sf"/>
</dbReference>
<dbReference type="EC" id="2.4.2.19" evidence="4"/>
<comment type="pathway">
    <text evidence="2">Cofactor biosynthesis; NAD(+) biosynthesis; nicotinate D-ribonucleotide from quinolinate: step 1/1.</text>
</comment>
<dbReference type="RefSeq" id="WP_311367027.1">
    <property type="nucleotide sequence ID" value="NZ_JAVRHX010000001.1"/>
</dbReference>
<dbReference type="Proteomes" id="UP001253545">
    <property type="component" value="Unassembled WGS sequence"/>
</dbReference>
<feature type="domain" description="Quinolinate phosphoribosyl transferase C-terminal" evidence="10">
    <location>
        <begin position="123"/>
        <end position="285"/>
    </location>
</feature>
<dbReference type="PANTHER" id="PTHR32179:SF3">
    <property type="entry name" value="NICOTINATE-NUCLEOTIDE PYROPHOSPHORYLASE [CARBOXYLATING]"/>
    <property type="match status" value="1"/>
</dbReference>
<evidence type="ECO:0000256" key="3">
    <source>
        <dbReference type="ARBA" id="ARBA00009400"/>
    </source>
</evidence>
<dbReference type="EMBL" id="JAVRHX010000001">
    <property type="protein sequence ID" value="MDT0593517.1"/>
    <property type="molecule type" value="Genomic_DNA"/>
</dbReference>
<dbReference type="InterPro" id="IPR013785">
    <property type="entry name" value="Aldolase_TIM"/>
</dbReference>
<feature type="domain" description="Quinolinate phosphoribosyl transferase N-terminal" evidence="11">
    <location>
        <begin position="41"/>
        <end position="120"/>
    </location>
</feature>
<evidence type="ECO:0000256" key="6">
    <source>
        <dbReference type="ARBA" id="ARBA00022676"/>
    </source>
</evidence>
<organism evidence="12 13">
    <name type="scientific">Glaciecola petra</name>
    <dbReference type="NCBI Taxonomy" id="3075602"/>
    <lineage>
        <taxon>Bacteria</taxon>
        <taxon>Pseudomonadati</taxon>
        <taxon>Pseudomonadota</taxon>
        <taxon>Gammaproteobacteria</taxon>
        <taxon>Alteromonadales</taxon>
        <taxon>Alteromonadaceae</taxon>
        <taxon>Glaciecola</taxon>
    </lineage>
</organism>
<comment type="similarity">
    <text evidence="3 9">Belongs to the NadC/ModD family.</text>
</comment>
<evidence type="ECO:0000256" key="5">
    <source>
        <dbReference type="ARBA" id="ARBA00022642"/>
    </source>
</evidence>
<name>A0ABU2ZLL7_9ALTE</name>
<keyword evidence="7 9" id="KW-0808">Transferase</keyword>
<dbReference type="Pfam" id="PF02749">
    <property type="entry name" value="QRPTase_N"/>
    <property type="match status" value="1"/>
</dbReference>
<dbReference type="InterPro" id="IPR004393">
    <property type="entry name" value="NadC"/>
</dbReference>
<dbReference type="PIRSF" id="PIRSF006250">
    <property type="entry name" value="NadC_ModD"/>
    <property type="match status" value="1"/>
</dbReference>
<protein>
    <recommendedName>
        <fullName evidence="4">nicotinate-nucleotide diphosphorylase (carboxylating)</fullName>
        <ecNumber evidence="4">2.4.2.19</ecNumber>
    </recommendedName>
    <alternativeName>
        <fullName evidence="8">Quinolinate phosphoribosyltransferase [decarboxylating]</fullName>
    </alternativeName>
</protein>
<evidence type="ECO:0000313" key="12">
    <source>
        <dbReference type="EMBL" id="MDT0593517.1"/>
    </source>
</evidence>
<dbReference type="InterPro" id="IPR002638">
    <property type="entry name" value="Quinolinate_PRibosylTrfase_C"/>
</dbReference>
<accession>A0ABU2ZLL7</accession>
<gene>
    <name evidence="12" type="primary">nadC</name>
    <name evidence="12" type="ORF">RM552_01500</name>
</gene>
<dbReference type="SUPFAM" id="SSF51690">
    <property type="entry name" value="Nicotinate/Quinolinate PRTase C-terminal domain-like"/>
    <property type="match status" value="1"/>
</dbReference>
<sequence length="288" mass="31732">MNKGQIVLDKYALNIKEDVTHALLEDLGGSMSLDNDLSAMLISSDALTKAHIITREDCIMCGKAWANMAFNLLDNNIRMDWSFNDGDLVKAGQTLVKIEGNTRAILTAERSALNFMQLLSGTATTTYNYVQHLRNSKTQLLDTRKTIPTYRQAQKYAVTCGQGYNHRMGLYDAFLIKENHIAACGCISMAVQKAKQLAPNKLVEVEVENLKELEQAIAAGTDIIMLDNFSTEQIQTAVSINSGRCKLEVSGNITEQRLAELSNIGVDYISSGAITKHIKAIDLSLLII</sequence>
<comment type="caution">
    <text evidence="12">The sequence shown here is derived from an EMBL/GenBank/DDBJ whole genome shotgun (WGS) entry which is preliminary data.</text>
</comment>
<dbReference type="InterPro" id="IPR027277">
    <property type="entry name" value="NadC/ModD"/>
</dbReference>
<keyword evidence="5" id="KW-0662">Pyridine nucleotide biosynthesis</keyword>
<dbReference type="InterPro" id="IPR036068">
    <property type="entry name" value="Nicotinate_pribotase-like_C"/>
</dbReference>
<dbReference type="PANTHER" id="PTHR32179">
    <property type="entry name" value="NICOTINATE-NUCLEOTIDE PYROPHOSPHORYLASE [CARBOXYLATING]"/>
    <property type="match status" value="1"/>
</dbReference>
<comment type="function">
    <text evidence="1">Involved in the catabolism of quinolinic acid (QA).</text>
</comment>
<dbReference type="Gene3D" id="3.20.20.70">
    <property type="entry name" value="Aldolase class I"/>
    <property type="match status" value="1"/>
</dbReference>
<dbReference type="SUPFAM" id="SSF54675">
    <property type="entry name" value="Nicotinate/Quinolinate PRTase N-terminal domain-like"/>
    <property type="match status" value="1"/>
</dbReference>
<dbReference type="Gene3D" id="3.90.1170.20">
    <property type="entry name" value="Quinolinate phosphoribosyl transferase, N-terminal domain"/>
    <property type="match status" value="1"/>
</dbReference>
<evidence type="ECO:0000256" key="9">
    <source>
        <dbReference type="PIRNR" id="PIRNR006250"/>
    </source>
</evidence>
<evidence type="ECO:0000313" key="13">
    <source>
        <dbReference type="Proteomes" id="UP001253545"/>
    </source>
</evidence>
<evidence type="ECO:0000259" key="10">
    <source>
        <dbReference type="Pfam" id="PF01729"/>
    </source>
</evidence>
<dbReference type="Pfam" id="PF01729">
    <property type="entry name" value="QRPTase_C"/>
    <property type="match status" value="1"/>
</dbReference>